<evidence type="ECO:0000256" key="2">
    <source>
        <dbReference type="ARBA" id="ARBA00022490"/>
    </source>
</evidence>
<sequence>MKRLTLQPLTDALLPEALNLDQQCFGGLWTDEGYRREMASPNSELLIFLAESEAAEAPNVVALGCYWAILEEAHITIVAVDPTHRRGGLGQAMVWVLLNSAHRRGLERATLEVRVSNESAIALYSKFGFQVAGQRKRYYQDNGEDALILWRGGLHKPEYQHELANQWEQTRDRLITKNWHIDPTTFEPLILVLD</sequence>
<keyword evidence="3 6" id="KW-0808">Transferase</keyword>
<dbReference type="NCBIfam" id="TIGR01575">
    <property type="entry name" value="rimI"/>
    <property type="match status" value="1"/>
</dbReference>
<name>A0A7C3PDL0_9CYAN</name>
<dbReference type="Pfam" id="PF00583">
    <property type="entry name" value="Acetyltransf_1"/>
    <property type="match status" value="1"/>
</dbReference>
<dbReference type="InterPro" id="IPR050680">
    <property type="entry name" value="YpeA/RimI_acetyltransf"/>
</dbReference>
<comment type="caution">
    <text evidence="6">The sequence shown here is derived from an EMBL/GenBank/DDBJ whole genome shotgun (WGS) entry which is preliminary data.</text>
</comment>
<evidence type="ECO:0000313" key="6">
    <source>
        <dbReference type="EMBL" id="HFM96959.1"/>
    </source>
</evidence>
<evidence type="ECO:0000256" key="3">
    <source>
        <dbReference type="ARBA" id="ARBA00022679"/>
    </source>
</evidence>
<keyword evidence="4" id="KW-0012">Acyltransferase</keyword>
<dbReference type="InterPro" id="IPR000182">
    <property type="entry name" value="GNAT_dom"/>
</dbReference>
<protein>
    <submittedName>
        <fullName evidence="6">Ribosomal-protein-alanine N-acetyltransferase</fullName>
    </submittedName>
</protein>
<dbReference type="CDD" id="cd04301">
    <property type="entry name" value="NAT_SF"/>
    <property type="match status" value="1"/>
</dbReference>
<evidence type="ECO:0000256" key="4">
    <source>
        <dbReference type="ARBA" id="ARBA00023315"/>
    </source>
</evidence>
<evidence type="ECO:0000256" key="1">
    <source>
        <dbReference type="ARBA" id="ARBA00005395"/>
    </source>
</evidence>
<gene>
    <name evidence="6" type="primary">rimI</name>
    <name evidence="6" type="ORF">ENR64_04180</name>
</gene>
<dbReference type="PANTHER" id="PTHR43420:SF44">
    <property type="entry name" value="ACETYLTRANSFERASE YPEA"/>
    <property type="match status" value="1"/>
</dbReference>
<proteinExistence type="inferred from homology"/>
<dbReference type="InterPro" id="IPR006464">
    <property type="entry name" value="AcTrfase_RimI/Ard1"/>
</dbReference>
<dbReference type="PROSITE" id="PS51186">
    <property type="entry name" value="GNAT"/>
    <property type="match status" value="1"/>
</dbReference>
<dbReference type="SUPFAM" id="SSF55729">
    <property type="entry name" value="Acyl-CoA N-acyltransferases (Nat)"/>
    <property type="match status" value="1"/>
</dbReference>
<dbReference type="EMBL" id="DSRU01000049">
    <property type="protein sequence ID" value="HFM96959.1"/>
    <property type="molecule type" value="Genomic_DNA"/>
</dbReference>
<accession>A0A7C3PDL0</accession>
<comment type="similarity">
    <text evidence="1">Belongs to the acetyltransferase family. RimI subfamily.</text>
</comment>
<dbReference type="PANTHER" id="PTHR43420">
    <property type="entry name" value="ACETYLTRANSFERASE"/>
    <property type="match status" value="1"/>
</dbReference>
<dbReference type="Gene3D" id="3.40.630.30">
    <property type="match status" value="1"/>
</dbReference>
<dbReference type="InterPro" id="IPR016181">
    <property type="entry name" value="Acyl_CoA_acyltransferase"/>
</dbReference>
<dbReference type="GO" id="GO:0008080">
    <property type="term" value="F:N-acetyltransferase activity"/>
    <property type="evidence" value="ECO:0007669"/>
    <property type="project" value="InterPro"/>
</dbReference>
<feature type="domain" description="N-acetyltransferase" evidence="5">
    <location>
        <begin position="4"/>
        <end position="152"/>
    </location>
</feature>
<organism evidence="6">
    <name type="scientific">Oscillatoriales cyanobacterium SpSt-418</name>
    <dbReference type="NCBI Taxonomy" id="2282169"/>
    <lineage>
        <taxon>Bacteria</taxon>
        <taxon>Bacillati</taxon>
        <taxon>Cyanobacteriota</taxon>
        <taxon>Cyanophyceae</taxon>
        <taxon>Oscillatoriophycideae</taxon>
        <taxon>Oscillatoriales</taxon>
    </lineage>
</organism>
<reference evidence="6" key="1">
    <citation type="journal article" date="2020" name="mSystems">
        <title>Genome- and Community-Level Interaction Insights into Carbon Utilization and Element Cycling Functions of Hydrothermarchaeota in Hydrothermal Sediment.</title>
        <authorList>
            <person name="Zhou Z."/>
            <person name="Liu Y."/>
            <person name="Xu W."/>
            <person name="Pan J."/>
            <person name="Luo Z.H."/>
            <person name="Li M."/>
        </authorList>
    </citation>
    <scope>NUCLEOTIDE SEQUENCE [LARGE SCALE GENOMIC DNA]</scope>
    <source>
        <strain evidence="6">SpSt-418</strain>
    </source>
</reference>
<keyword evidence="2" id="KW-0963">Cytoplasm</keyword>
<evidence type="ECO:0000259" key="5">
    <source>
        <dbReference type="PROSITE" id="PS51186"/>
    </source>
</evidence>
<dbReference type="AlphaFoldDB" id="A0A7C3PDL0"/>